<evidence type="ECO:0000313" key="4">
    <source>
        <dbReference type="EMBL" id="MFB5761965.1"/>
    </source>
</evidence>
<keyword evidence="1 4" id="KW-0808">Transferase</keyword>
<dbReference type="GO" id="GO:0016746">
    <property type="term" value="F:acyltransferase activity"/>
    <property type="evidence" value="ECO:0007669"/>
    <property type="project" value="UniProtKB-KW"/>
</dbReference>
<keyword evidence="2 4" id="KW-0012">Acyltransferase</keyword>
<dbReference type="CDD" id="cd04301">
    <property type="entry name" value="NAT_SF"/>
    <property type="match status" value="1"/>
</dbReference>
<dbReference type="Gene3D" id="3.40.630.30">
    <property type="match status" value="1"/>
</dbReference>
<organism evidence="4 5">
    <name type="scientific">Paenibacillus medicaginis</name>
    <dbReference type="NCBI Taxonomy" id="1470560"/>
    <lineage>
        <taxon>Bacteria</taxon>
        <taxon>Bacillati</taxon>
        <taxon>Bacillota</taxon>
        <taxon>Bacilli</taxon>
        <taxon>Bacillales</taxon>
        <taxon>Paenibacillaceae</taxon>
        <taxon>Paenibacillus</taxon>
    </lineage>
</organism>
<evidence type="ECO:0000259" key="3">
    <source>
        <dbReference type="PROSITE" id="PS51186"/>
    </source>
</evidence>
<dbReference type="Proteomes" id="UP001580430">
    <property type="component" value="Unassembled WGS sequence"/>
</dbReference>
<protein>
    <submittedName>
        <fullName evidence="4">GNAT family N-acetyltransferase</fullName>
        <ecNumber evidence="4">2.3.1.-</ecNumber>
    </submittedName>
</protein>
<reference evidence="4 5" key="1">
    <citation type="submission" date="2024-09" db="EMBL/GenBank/DDBJ databases">
        <title>Paenibacillus zeirhizospherea sp. nov., isolated from surface of the maize (Zea mays) roots in a horticulture field, Hungary.</title>
        <authorList>
            <person name="Marton D."/>
            <person name="Farkas M."/>
            <person name="Bedics A."/>
            <person name="Toth E."/>
            <person name="Tancsics A."/>
            <person name="Boka K."/>
            <person name="Marati G."/>
            <person name="Kriszt B."/>
            <person name="Cserhati M."/>
        </authorList>
    </citation>
    <scope>NUCLEOTIDE SEQUENCE [LARGE SCALE GENOMIC DNA]</scope>
    <source>
        <strain evidence="4 5">JCM 18446</strain>
    </source>
</reference>
<gene>
    <name evidence="4" type="ORF">ACE5LO_16375</name>
</gene>
<dbReference type="Pfam" id="PF13673">
    <property type="entry name" value="Acetyltransf_10"/>
    <property type="match status" value="1"/>
</dbReference>
<name>A0ABV5C5U3_9BACL</name>
<feature type="domain" description="N-acetyltransferase" evidence="3">
    <location>
        <begin position="1"/>
        <end position="164"/>
    </location>
</feature>
<dbReference type="PANTHER" id="PTHR43877">
    <property type="entry name" value="AMINOALKYLPHOSPHONATE N-ACETYLTRANSFERASE-RELATED-RELATED"/>
    <property type="match status" value="1"/>
</dbReference>
<dbReference type="InterPro" id="IPR000182">
    <property type="entry name" value="GNAT_dom"/>
</dbReference>
<dbReference type="InterPro" id="IPR016181">
    <property type="entry name" value="Acyl_CoA_acyltransferase"/>
</dbReference>
<proteinExistence type="predicted"/>
<comment type="caution">
    <text evidence="4">The sequence shown here is derived from an EMBL/GenBank/DDBJ whole genome shotgun (WGS) entry which is preliminary data.</text>
</comment>
<dbReference type="RefSeq" id="WP_375521086.1">
    <property type="nucleotide sequence ID" value="NZ_JBHIRY010000016.1"/>
</dbReference>
<evidence type="ECO:0000256" key="2">
    <source>
        <dbReference type="ARBA" id="ARBA00023315"/>
    </source>
</evidence>
<evidence type="ECO:0000313" key="5">
    <source>
        <dbReference type="Proteomes" id="UP001580430"/>
    </source>
</evidence>
<dbReference type="PROSITE" id="PS51186">
    <property type="entry name" value="GNAT"/>
    <property type="match status" value="1"/>
</dbReference>
<dbReference type="EMBL" id="JBHIRY010000016">
    <property type="protein sequence ID" value="MFB5761965.1"/>
    <property type="molecule type" value="Genomic_DNA"/>
</dbReference>
<dbReference type="EC" id="2.3.1.-" evidence="4"/>
<keyword evidence="5" id="KW-1185">Reference proteome</keyword>
<dbReference type="SUPFAM" id="SSF55729">
    <property type="entry name" value="Acyl-CoA N-acyltransferases (Nat)"/>
    <property type="match status" value="1"/>
</dbReference>
<sequence>MQLIIAGYDDLDNVVELVNQAYRGASSQGWTTEADLIEGPRVDREALVHNIETGPTTILLAREQTSDEIQGCVAVRPTENAEWYLSMLAVSPVSQTAGLGKSIMAAAETFVVERGARSLKISVIDARDTLINWYERRGYQRTGEIEPFPYDDPSVGVPLRDDLTLVTLRKHLRG</sequence>
<accession>A0ABV5C5U3</accession>
<evidence type="ECO:0000256" key="1">
    <source>
        <dbReference type="ARBA" id="ARBA00022679"/>
    </source>
</evidence>
<dbReference type="InterPro" id="IPR050832">
    <property type="entry name" value="Bact_Acetyltransf"/>
</dbReference>
<dbReference type="PANTHER" id="PTHR43877:SF2">
    <property type="entry name" value="AMINOALKYLPHOSPHONATE N-ACETYLTRANSFERASE-RELATED"/>
    <property type="match status" value="1"/>
</dbReference>